<comment type="caution">
    <text evidence="1">The sequence shown here is derived from an EMBL/GenBank/DDBJ whole genome shotgun (WGS) entry which is preliminary data.</text>
</comment>
<dbReference type="Gene3D" id="3.40.50.450">
    <property type="match status" value="1"/>
</dbReference>
<organism evidence="1 2">
    <name type="scientific">Streptomyces acidiscabies</name>
    <dbReference type="NCBI Taxonomy" id="42234"/>
    <lineage>
        <taxon>Bacteria</taxon>
        <taxon>Bacillati</taxon>
        <taxon>Actinomycetota</taxon>
        <taxon>Actinomycetes</taxon>
        <taxon>Kitasatosporales</taxon>
        <taxon>Streptomycetaceae</taxon>
        <taxon>Streptomyces</taxon>
    </lineage>
</organism>
<dbReference type="SUPFAM" id="SSF102405">
    <property type="entry name" value="MCP/YpsA-like"/>
    <property type="match status" value="1"/>
</dbReference>
<evidence type="ECO:0000313" key="2">
    <source>
        <dbReference type="Proteomes" id="UP000037151"/>
    </source>
</evidence>
<reference evidence="2" key="1">
    <citation type="submission" date="2014-07" db="EMBL/GenBank/DDBJ databases">
        <title>Genome sequencing of plant-pathogenic Streptomyces species.</title>
        <authorList>
            <person name="Harrison J."/>
            <person name="Sapp M."/>
            <person name="Thwaites R."/>
            <person name="Studholme D.J."/>
        </authorList>
    </citation>
    <scope>NUCLEOTIDE SEQUENCE [LARGE SCALE GENOMIC DNA]</scope>
    <source>
        <strain evidence="2">NCPPB 4445</strain>
    </source>
</reference>
<dbReference type="PATRIC" id="fig|42234.21.peg.5350"/>
<dbReference type="RefSeq" id="WP_199832024.1">
    <property type="nucleotide sequence ID" value="NZ_KQ257825.1"/>
</dbReference>
<proteinExistence type="predicted"/>
<sequence>MRVGITGHRGLGKQTEQTVKAALHRELDAFEPTELCLVSCIADGPDAWAAEAALDCGGRIEVVIPAVQYRQGLPEEHHATYDRLFAAAAEVHETGMVESTEQAHMAGSEILVGSVDRLIAVWDGQPARGYGGTGDVVAYARSMGVPVTVVWPDGASRD</sequence>
<gene>
    <name evidence="1" type="ORF">IQ63_25875</name>
</gene>
<dbReference type="EMBL" id="JPPY01000146">
    <property type="protein sequence ID" value="KND31585.1"/>
    <property type="molecule type" value="Genomic_DNA"/>
</dbReference>
<evidence type="ECO:0000313" key="1">
    <source>
        <dbReference type="EMBL" id="KND31585.1"/>
    </source>
</evidence>
<protein>
    <submittedName>
        <fullName evidence="1">Uncharacterized protein</fullName>
    </submittedName>
</protein>
<dbReference type="Proteomes" id="UP000037151">
    <property type="component" value="Unassembled WGS sequence"/>
</dbReference>
<dbReference type="AlphaFoldDB" id="A0A0L0K1W3"/>
<name>A0A0L0K1W3_9ACTN</name>
<accession>A0A0L0K1W3</accession>